<gene>
    <name evidence="7" type="ORF">ACCQ42_02170</name>
</gene>
<proteinExistence type="predicted"/>
<dbReference type="Proteomes" id="UP001637994">
    <property type="component" value="Unassembled WGS sequence"/>
</dbReference>
<accession>A0ABW9MB79</accession>
<dbReference type="PANTHER" id="PTHR47738:SF2">
    <property type="entry name" value="PTS SYSTEM FRUCTOSE-LIKE EIIA COMPONENT"/>
    <property type="match status" value="1"/>
</dbReference>
<keyword evidence="1" id="KW-0813">Transport</keyword>
<evidence type="ECO:0000259" key="6">
    <source>
        <dbReference type="PROSITE" id="PS51094"/>
    </source>
</evidence>
<name>A0ABW9MB79_9FIRM</name>
<evidence type="ECO:0000313" key="8">
    <source>
        <dbReference type="Proteomes" id="UP001637994"/>
    </source>
</evidence>
<evidence type="ECO:0000256" key="2">
    <source>
        <dbReference type="ARBA" id="ARBA00022553"/>
    </source>
</evidence>
<feature type="domain" description="PTS EIIA type-2" evidence="6">
    <location>
        <begin position="2"/>
        <end position="145"/>
    </location>
</feature>
<comment type="caution">
    <text evidence="7">The sequence shown here is derived from an EMBL/GenBank/DDBJ whole genome shotgun (WGS) entry which is preliminary data.</text>
</comment>
<sequence length="145" mass="16127">MSYIEKSNIIYNLEAKNKYEAIKALAKKLDNNGYLNDFDVFLEDVIERENQITTGVGNGIAIPHGKSKAIKKSAIAMATLINPINWESLDGEETKYVFLLAIKDGDGTEHLKVLANLSAKLMDDAYISSIKESKSLDQLYEAINI</sequence>
<keyword evidence="5" id="KW-0598">Phosphotransferase system</keyword>
<protein>
    <submittedName>
        <fullName evidence="7">PTS sugar transporter subunit IIA</fullName>
    </submittedName>
</protein>
<dbReference type="InterPro" id="IPR002178">
    <property type="entry name" value="PTS_EIIA_type-2_dom"/>
</dbReference>
<keyword evidence="8" id="KW-1185">Reference proteome</keyword>
<keyword evidence="4" id="KW-0808">Transferase</keyword>
<dbReference type="PROSITE" id="PS00372">
    <property type="entry name" value="PTS_EIIA_TYPE_2_HIS"/>
    <property type="match status" value="1"/>
</dbReference>
<dbReference type="InterPro" id="IPR051541">
    <property type="entry name" value="PTS_SugarTrans_NitroReg"/>
</dbReference>
<evidence type="ECO:0000256" key="5">
    <source>
        <dbReference type="ARBA" id="ARBA00022683"/>
    </source>
</evidence>
<evidence type="ECO:0000313" key="7">
    <source>
        <dbReference type="EMBL" id="MFO3666577.1"/>
    </source>
</evidence>
<dbReference type="SUPFAM" id="SSF55804">
    <property type="entry name" value="Phoshotransferase/anion transport protein"/>
    <property type="match status" value="1"/>
</dbReference>
<dbReference type="PROSITE" id="PS51094">
    <property type="entry name" value="PTS_EIIA_TYPE_2"/>
    <property type="match status" value="1"/>
</dbReference>
<dbReference type="EMBL" id="JBGMEF010000011">
    <property type="protein sequence ID" value="MFO3666577.1"/>
    <property type="molecule type" value="Genomic_DNA"/>
</dbReference>
<keyword evidence="3 7" id="KW-0762">Sugar transport</keyword>
<reference evidence="7 8" key="1">
    <citation type="journal article" date="2025" name="Anaerobe">
        <title>Description of Anaerococcus kampingiae sp. nov., Anaerococcus groningensis sp. nov., Anaerococcus martiniensis sp. nov., and Anaerococcus cruorum sp. nov., isolated from human clinical specimens.</title>
        <authorList>
            <person name="Boiten K.E."/>
            <person name="Meijer J."/>
            <person name="van Wezel E.M."/>
            <person name="Veloo A.C.M."/>
        </authorList>
    </citation>
    <scope>NUCLEOTIDE SEQUENCE [LARGE SCALE GENOMIC DNA]</scope>
    <source>
        <strain evidence="7 8">ENR0874</strain>
    </source>
</reference>
<evidence type="ECO:0000256" key="1">
    <source>
        <dbReference type="ARBA" id="ARBA00022448"/>
    </source>
</evidence>
<dbReference type="CDD" id="cd00211">
    <property type="entry name" value="PTS_IIA_fru"/>
    <property type="match status" value="1"/>
</dbReference>
<dbReference type="InterPro" id="IPR004715">
    <property type="entry name" value="PTS_IIA_fruc"/>
</dbReference>
<dbReference type="PANTHER" id="PTHR47738">
    <property type="entry name" value="PTS SYSTEM FRUCTOSE-LIKE EIIA COMPONENT-RELATED"/>
    <property type="match status" value="1"/>
</dbReference>
<evidence type="ECO:0000256" key="3">
    <source>
        <dbReference type="ARBA" id="ARBA00022597"/>
    </source>
</evidence>
<organism evidence="7 8">
    <name type="scientific">Anaerococcus kampingae</name>
    <dbReference type="NCBI Taxonomy" id="3115614"/>
    <lineage>
        <taxon>Bacteria</taxon>
        <taxon>Bacillati</taxon>
        <taxon>Bacillota</taxon>
        <taxon>Tissierellia</taxon>
        <taxon>Tissierellales</taxon>
        <taxon>Peptoniphilaceae</taxon>
        <taxon>Anaerococcus</taxon>
    </lineage>
</organism>
<dbReference type="Gene3D" id="3.40.930.10">
    <property type="entry name" value="Mannitol-specific EII, Chain A"/>
    <property type="match status" value="1"/>
</dbReference>
<evidence type="ECO:0000256" key="4">
    <source>
        <dbReference type="ARBA" id="ARBA00022679"/>
    </source>
</evidence>
<dbReference type="NCBIfam" id="TIGR00848">
    <property type="entry name" value="fruA"/>
    <property type="match status" value="1"/>
</dbReference>
<dbReference type="Pfam" id="PF00359">
    <property type="entry name" value="PTS_EIIA_2"/>
    <property type="match status" value="1"/>
</dbReference>
<dbReference type="InterPro" id="IPR016152">
    <property type="entry name" value="PTrfase/Anion_transptr"/>
</dbReference>
<dbReference type="RefSeq" id="WP_410035219.1">
    <property type="nucleotide sequence ID" value="NZ_JBGMEF010000011.1"/>
</dbReference>
<keyword evidence="2" id="KW-0597">Phosphoprotein</keyword>